<feature type="region of interest" description="Disordered" evidence="9">
    <location>
        <begin position="845"/>
        <end position="930"/>
    </location>
</feature>
<dbReference type="EMBL" id="JAHHHV010000065">
    <property type="protein sequence ID" value="MBW4466093.1"/>
    <property type="molecule type" value="Genomic_DNA"/>
</dbReference>
<evidence type="ECO:0000256" key="2">
    <source>
        <dbReference type="ARBA" id="ARBA00009446"/>
    </source>
</evidence>
<dbReference type="Pfam" id="PF01131">
    <property type="entry name" value="Topoisom_bac"/>
    <property type="match status" value="1"/>
</dbReference>
<feature type="domain" description="Topo IA-type catalytic" evidence="11">
    <location>
        <begin position="141"/>
        <end position="583"/>
    </location>
</feature>
<dbReference type="Gene3D" id="1.10.460.10">
    <property type="entry name" value="Topoisomerase I, domain 2"/>
    <property type="match status" value="1"/>
</dbReference>
<dbReference type="HAMAP" id="MF_00952">
    <property type="entry name" value="Topoisom_1_prok"/>
    <property type="match status" value="1"/>
</dbReference>
<dbReference type="SUPFAM" id="SSF56712">
    <property type="entry name" value="Prokaryotic type I DNA topoisomerase"/>
    <property type="match status" value="1"/>
</dbReference>
<feature type="region of interest" description="Disordered" evidence="9">
    <location>
        <begin position="786"/>
        <end position="805"/>
    </location>
</feature>
<evidence type="ECO:0000256" key="9">
    <source>
        <dbReference type="SAM" id="MobiDB-lite"/>
    </source>
</evidence>
<evidence type="ECO:0000259" key="11">
    <source>
        <dbReference type="PROSITE" id="PS52039"/>
    </source>
</evidence>
<dbReference type="CDD" id="cd00186">
    <property type="entry name" value="TOP1Ac"/>
    <property type="match status" value="1"/>
</dbReference>
<evidence type="ECO:0000256" key="5">
    <source>
        <dbReference type="ARBA" id="ARBA00023029"/>
    </source>
</evidence>
<dbReference type="PRINTS" id="PR00417">
    <property type="entry name" value="PRTPISMRASEI"/>
</dbReference>
<keyword evidence="7 8" id="KW-0413">Isomerase</keyword>
<evidence type="ECO:0000313" key="13">
    <source>
        <dbReference type="Proteomes" id="UP000707356"/>
    </source>
</evidence>
<dbReference type="SMART" id="SM00436">
    <property type="entry name" value="TOP1Bc"/>
    <property type="match status" value="1"/>
</dbReference>
<dbReference type="InterPro" id="IPR023406">
    <property type="entry name" value="Topo_IA_AS"/>
</dbReference>
<dbReference type="Proteomes" id="UP000707356">
    <property type="component" value="Unassembled WGS sequence"/>
</dbReference>
<dbReference type="GO" id="GO:0003917">
    <property type="term" value="F:DNA topoisomerase type I (single strand cut, ATP-independent) activity"/>
    <property type="evidence" value="ECO:0007669"/>
    <property type="project" value="UniProtKB-UniRule"/>
</dbReference>
<evidence type="ECO:0000256" key="7">
    <source>
        <dbReference type="ARBA" id="ARBA00023235"/>
    </source>
</evidence>
<dbReference type="InterPro" id="IPR013826">
    <property type="entry name" value="Topo_IA_cen_sub3"/>
</dbReference>
<dbReference type="Pfam" id="PF01751">
    <property type="entry name" value="Toprim"/>
    <property type="match status" value="1"/>
</dbReference>
<dbReference type="CDD" id="cd03363">
    <property type="entry name" value="TOPRIM_TopoIA_TopoI"/>
    <property type="match status" value="1"/>
</dbReference>
<feature type="site" description="Interaction with DNA" evidence="8">
    <location>
        <position position="152"/>
    </location>
</feature>
<feature type="site" description="Interaction with DNA" evidence="8">
    <location>
        <position position="322"/>
    </location>
</feature>
<feature type="site" description="Interaction with DNA" evidence="8">
    <location>
        <position position="160"/>
    </location>
</feature>
<evidence type="ECO:0000259" key="10">
    <source>
        <dbReference type="PROSITE" id="PS50880"/>
    </source>
</evidence>
<feature type="active site" description="O-(5'-phospho-DNA)-tyrosine intermediate" evidence="8">
    <location>
        <position position="320"/>
    </location>
</feature>
<accession>A0A951U4V1</accession>
<protein>
    <recommendedName>
        <fullName evidence="8">DNA topoisomerase 1</fullName>
        <ecNumber evidence="8">5.6.2.1</ecNumber>
    </recommendedName>
    <alternativeName>
        <fullName evidence="8">DNA topoisomerase I</fullName>
    </alternativeName>
</protein>
<dbReference type="EC" id="5.6.2.1" evidence="8"/>
<dbReference type="InterPro" id="IPR003601">
    <property type="entry name" value="Topo_IA_2"/>
</dbReference>
<sequence>MSSLVIVESPTKARTIRNYLPAGYQVEASMGHVRDLPQSASEIPANVKGEDWAKIGVNVESDFEPLYVIPQDKKKVVKALKEALKNADELLLATDEDREGESISWHLLQVLQPKVPIKRMVFHEITEEAIQAALQDCRMVDEHVVRAQETRRILDRLVGYTLSPLLWKKIAWGLSAGRVQSVAVRLLVTRERQRRAFRKGAYWDLKASLSQDKAPFEAKLVTLGGRRIATGSDFDETTGQILSGRQVLLLGETAAHELQTRLLSETWKVTNLEERASTRKPSPPFTTSTLQQESNRKLRLSARETMRTAQNLYEQGYITYMRTDSTNLSQQAISAARSCVEEMYGSSYLSPEPRQYITKAKGAQEAHEAIRPAGNSFRTPQQTGLKDRELRLYDLIWKRTVATQMAEVRQTNVTVQIEASDAGFRATGKRIDFAGFFRAYVEGSDDPTAAIEDQEVILPALKVGDQPTCEALEPIPHETQPPARFTEASLVKTLESEGIGRPSTYASIIGTIIDRGYAQMVNNSLVPSFTAFAVTALLEKHFPDLVDTSFTARMEQTLDEISTGEAQWLPYLNNFYRGDAGLATQVKQQEDQIDPTEARTVQLEGIDAKVRIGRYGAYIEVGQGEEQVKATLPHDVTPGDLDPEQVEVLLRQKTEGPEKVGFHPETGEPIYQLIGPYGPYVQLGDESEANPKPKRASLPKGMNPQDVTLETAVGLLALPRLLGSHPETGAKVQANLGRFGPYVVHDQGKEGKDYRSLKKEDDVLTVTLERALELLAEPKAGRGRKAAAKPLRELGAHPTDGEPVNIYDGPYGPYLKHGKINASLPEGQTVEAIQMDVAVQALAEKAGSKKTSRGAGKTGAKSTAKSTAAKSTASKTTKTAAKPTGKTAAKSSASKTTKAQTTKAKTAAKKSAASKTTKTSRAKSQPSESE</sequence>
<feature type="region of interest" description="Interaction with DNA" evidence="8">
    <location>
        <begin position="175"/>
        <end position="180"/>
    </location>
</feature>
<feature type="site" description="Interaction with DNA" evidence="8">
    <location>
        <position position="515"/>
    </location>
</feature>
<evidence type="ECO:0000256" key="4">
    <source>
        <dbReference type="ARBA" id="ARBA00022842"/>
    </source>
</evidence>
<proteinExistence type="inferred from homology"/>
<comment type="subunit">
    <text evidence="8">Monomer.</text>
</comment>
<dbReference type="PANTHER" id="PTHR42785">
    <property type="entry name" value="DNA TOPOISOMERASE, TYPE IA, CORE"/>
    <property type="match status" value="1"/>
</dbReference>
<dbReference type="InterPro" id="IPR003602">
    <property type="entry name" value="Topo_IA_DNA-bd_dom"/>
</dbReference>
<dbReference type="InterPro" id="IPR023405">
    <property type="entry name" value="Topo_IA_core_domain"/>
</dbReference>
<dbReference type="PROSITE" id="PS52039">
    <property type="entry name" value="TOPO_IA_2"/>
    <property type="match status" value="1"/>
</dbReference>
<feature type="site" description="Interaction with DNA" evidence="8">
    <location>
        <position position="155"/>
    </location>
</feature>
<evidence type="ECO:0000256" key="8">
    <source>
        <dbReference type="HAMAP-Rule" id="MF_00952"/>
    </source>
</evidence>
<reference evidence="12" key="2">
    <citation type="journal article" date="2022" name="Microbiol. Resour. Announc.">
        <title>Metagenome Sequencing to Explore Phylogenomics of Terrestrial Cyanobacteria.</title>
        <authorList>
            <person name="Ward R.D."/>
            <person name="Stajich J.E."/>
            <person name="Johansen J.R."/>
            <person name="Huntemann M."/>
            <person name="Clum A."/>
            <person name="Foster B."/>
            <person name="Foster B."/>
            <person name="Roux S."/>
            <person name="Palaniappan K."/>
            <person name="Varghese N."/>
            <person name="Mukherjee S."/>
            <person name="Reddy T.B.K."/>
            <person name="Daum C."/>
            <person name="Copeland A."/>
            <person name="Chen I.A."/>
            <person name="Ivanova N.N."/>
            <person name="Kyrpides N.C."/>
            <person name="Shapiro N."/>
            <person name="Eloe-Fadrosh E.A."/>
            <person name="Pietrasiak N."/>
        </authorList>
    </citation>
    <scope>NUCLEOTIDE SEQUENCE</scope>
    <source>
        <strain evidence="12">GSE-TBD4-15B</strain>
    </source>
</reference>
<dbReference type="GO" id="GO:0006265">
    <property type="term" value="P:DNA topological change"/>
    <property type="evidence" value="ECO:0007669"/>
    <property type="project" value="UniProtKB-UniRule"/>
</dbReference>
<gene>
    <name evidence="8 12" type="primary">topA</name>
    <name evidence="12" type="ORF">KME07_11730</name>
</gene>
<dbReference type="InterPro" id="IPR034149">
    <property type="entry name" value="TOPRIM_TopoI"/>
</dbReference>
<feature type="region of interest" description="Disordered" evidence="9">
    <location>
        <begin position="685"/>
        <end position="704"/>
    </location>
</feature>
<dbReference type="PROSITE" id="PS00396">
    <property type="entry name" value="TOPO_IA_1"/>
    <property type="match status" value="1"/>
</dbReference>
<feature type="site" description="Interaction with DNA" evidence="8">
    <location>
        <position position="167"/>
    </location>
</feature>
<dbReference type="InterPro" id="IPR013497">
    <property type="entry name" value="Topo_IA_cen"/>
</dbReference>
<dbReference type="Gene3D" id="2.70.20.10">
    <property type="entry name" value="Topoisomerase I, domain 3"/>
    <property type="match status" value="1"/>
</dbReference>
<dbReference type="InterPro" id="IPR000380">
    <property type="entry name" value="Topo_IA"/>
</dbReference>
<evidence type="ECO:0000256" key="6">
    <source>
        <dbReference type="ARBA" id="ARBA00023125"/>
    </source>
</evidence>
<keyword evidence="4" id="KW-0460">Magnesium</keyword>
<dbReference type="SMART" id="SM00437">
    <property type="entry name" value="TOP1Ac"/>
    <property type="match status" value="1"/>
</dbReference>
<dbReference type="InterPro" id="IPR025589">
    <property type="entry name" value="Toprim_C_rpt"/>
</dbReference>
<keyword evidence="6 8" id="KW-0238">DNA-binding</keyword>
<dbReference type="NCBIfam" id="TIGR01051">
    <property type="entry name" value="topA_bact"/>
    <property type="match status" value="1"/>
</dbReference>
<keyword evidence="3" id="KW-0479">Metal-binding</keyword>
<dbReference type="PROSITE" id="PS50880">
    <property type="entry name" value="TOPRIM"/>
    <property type="match status" value="1"/>
</dbReference>
<dbReference type="Gene3D" id="3.40.50.140">
    <property type="match status" value="1"/>
</dbReference>
<evidence type="ECO:0000256" key="3">
    <source>
        <dbReference type="ARBA" id="ARBA00022723"/>
    </source>
</evidence>
<comment type="caution">
    <text evidence="12">The sequence shown here is derived from an EMBL/GenBank/DDBJ whole genome shotgun (WGS) entry which is preliminary data.</text>
</comment>
<dbReference type="SMART" id="SM00493">
    <property type="entry name" value="TOPRIM"/>
    <property type="match status" value="1"/>
</dbReference>
<comment type="similarity">
    <text evidence="2 8">Belongs to the type IA topoisomerase family.</text>
</comment>
<comment type="function">
    <text evidence="8">Releases the supercoiling and torsional tension of DNA, which is introduced during the DNA replication and transcription, by transiently cleaving and rejoining one strand of the DNA duplex. Introduces a single-strand break via transesterification at a target site in duplex DNA. The scissile phosphodiester is attacked by the catalytic tyrosine of the enzyme, resulting in the formation of a DNA-(5'-phosphotyrosyl)-enzyme intermediate and the expulsion of a 3'-OH DNA strand. The free DNA strand then undergoes passage around the unbroken strand, thus removing DNA supercoils. Finally, in the religation step, the DNA 3'-OH attacks the covalent intermediate to expel the active-site tyrosine and restore the DNA phosphodiester backbone.</text>
</comment>
<comment type="catalytic activity">
    <reaction evidence="1 8">
        <text>ATP-independent breakage of single-stranded DNA, followed by passage and rejoining.</text>
        <dbReference type="EC" id="5.6.2.1"/>
    </reaction>
</comment>
<organism evidence="12 13">
    <name type="scientific">Pegethrix bostrychoides GSE-TBD4-15B</name>
    <dbReference type="NCBI Taxonomy" id="2839662"/>
    <lineage>
        <taxon>Bacteria</taxon>
        <taxon>Bacillati</taxon>
        <taxon>Cyanobacteriota</taxon>
        <taxon>Cyanophyceae</taxon>
        <taxon>Oculatellales</taxon>
        <taxon>Oculatellaceae</taxon>
        <taxon>Pegethrix</taxon>
    </lineage>
</organism>
<dbReference type="Pfam" id="PF13368">
    <property type="entry name" value="Toprim_C_rpt"/>
    <property type="match status" value="4"/>
</dbReference>
<feature type="site" description="Interaction with DNA" evidence="8">
    <location>
        <position position="151"/>
    </location>
</feature>
<dbReference type="Gene3D" id="1.10.290.10">
    <property type="entry name" value="Topoisomerase I, domain 4"/>
    <property type="match status" value="1"/>
</dbReference>
<dbReference type="InterPro" id="IPR028612">
    <property type="entry name" value="Topoisom_1_IA"/>
</dbReference>
<feature type="compositionally biased region" description="Low complexity" evidence="9">
    <location>
        <begin position="854"/>
        <end position="924"/>
    </location>
</feature>
<dbReference type="InterPro" id="IPR013824">
    <property type="entry name" value="Topo_IA_cen_sub1"/>
</dbReference>
<dbReference type="InterPro" id="IPR013825">
    <property type="entry name" value="Topo_IA_cen_sub2"/>
</dbReference>
<dbReference type="PANTHER" id="PTHR42785:SF1">
    <property type="entry name" value="DNA TOPOISOMERASE"/>
    <property type="match status" value="1"/>
</dbReference>
<feature type="domain" description="Toprim" evidence="10">
    <location>
        <begin position="2"/>
        <end position="126"/>
    </location>
</feature>
<dbReference type="GO" id="GO:0003677">
    <property type="term" value="F:DNA binding"/>
    <property type="evidence" value="ECO:0007669"/>
    <property type="project" value="UniProtKB-KW"/>
</dbReference>
<evidence type="ECO:0000256" key="1">
    <source>
        <dbReference type="ARBA" id="ARBA00000213"/>
    </source>
</evidence>
<feature type="site" description="Interaction with DNA" evidence="8">
    <location>
        <position position="32"/>
    </location>
</feature>
<dbReference type="InterPro" id="IPR006171">
    <property type="entry name" value="TOPRIM_dom"/>
</dbReference>
<keyword evidence="5 8" id="KW-0799">Topoisomerase</keyword>
<dbReference type="GO" id="GO:0046872">
    <property type="term" value="F:metal ion binding"/>
    <property type="evidence" value="ECO:0007669"/>
    <property type="project" value="UniProtKB-KW"/>
</dbReference>
<name>A0A951U4V1_9CYAN</name>
<reference evidence="12" key="1">
    <citation type="submission" date="2021-05" db="EMBL/GenBank/DDBJ databases">
        <authorList>
            <person name="Pietrasiak N."/>
            <person name="Ward R."/>
            <person name="Stajich J.E."/>
            <person name="Kurbessoian T."/>
        </authorList>
    </citation>
    <scope>NUCLEOTIDE SEQUENCE</scope>
    <source>
        <strain evidence="12">GSE-TBD4-15B</strain>
    </source>
</reference>
<dbReference type="AlphaFoldDB" id="A0A951U4V1"/>
<dbReference type="InterPro" id="IPR005733">
    <property type="entry name" value="TopoI_bac-type"/>
</dbReference>
<evidence type="ECO:0000313" key="12">
    <source>
        <dbReference type="EMBL" id="MBW4466093.1"/>
    </source>
</evidence>